<reference evidence="17" key="1">
    <citation type="journal article" date="2020" name="mSystems">
        <title>Genome- and Community-Level Interaction Insights into Carbon Utilization and Element Cycling Functions of Hydrothermarchaeota in Hydrothermal Sediment.</title>
        <authorList>
            <person name="Zhou Z."/>
            <person name="Liu Y."/>
            <person name="Xu W."/>
            <person name="Pan J."/>
            <person name="Luo Z.H."/>
            <person name="Li M."/>
        </authorList>
    </citation>
    <scope>NUCLEOTIDE SEQUENCE [LARGE SCALE GENOMIC DNA]</scope>
    <source>
        <strain evidence="17">SpSt-657</strain>
    </source>
</reference>
<dbReference type="GO" id="GO:0046872">
    <property type="term" value="F:metal ion binding"/>
    <property type="evidence" value="ECO:0007669"/>
    <property type="project" value="UniProtKB-KW"/>
</dbReference>
<dbReference type="PIRSF" id="PIRSF001435">
    <property type="entry name" value="Nth"/>
    <property type="match status" value="1"/>
</dbReference>
<keyword evidence="12" id="KW-0234">DNA repair</keyword>
<dbReference type="Pfam" id="PF00730">
    <property type="entry name" value="HhH-GPD"/>
    <property type="match status" value="1"/>
</dbReference>
<dbReference type="GO" id="GO:0006298">
    <property type="term" value="P:mismatch repair"/>
    <property type="evidence" value="ECO:0007669"/>
    <property type="project" value="TreeGrafter"/>
</dbReference>
<dbReference type="Pfam" id="PF00633">
    <property type="entry name" value="HHH"/>
    <property type="match status" value="1"/>
</dbReference>
<evidence type="ECO:0000256" key="3">
    <source>
        <dbReference type="ARBA" id="ARBA00008343"/>
    </source>
</evidence>
<evidence type="ECO:0000259" key="16">
    <source>
        <dbReference type="SMART" id="SM00478"/>
    </source>
</evidence>
<evidence type="ECO:0000256" key="11">
    <source>
        <dbReference type="ARBA" id="ARBA00023014"/>
    </source>
</evidence>
<dbReference type="SMART" id="SM00525">
    <property type="entry name" value="FES"/>
    <property type="match status" value="1"/>
</dbReference>
<dbReference type="GO" id="GO:0035485">
    <property type="term" value="F:adenine/guanine mispair binding"/>
    <property type="evidence" value="ECO:0007669"/>
    <property type="project" value="TreeGrafter"/>
</dbReference>
<dbReference type="InterPro" id="IPR044298">
    <property type="entry name" value="MIG/MutY"/>
</dbReference>
<dbReference type="CDD" id="cd00056">
    <property type="entry name" value="ENDO3c"/>
    <property type="match status" value="1"/>
</dbReference>
<comment type="similarity">
    <text evidence="3">Belongs to the Nth/MutY family.</text>
</comment>
<evidence type="ECO:0000256" key="4">
    <source>
        <dbReference type="ARBA" id="ARBA00012045"/>
    </source>
</evidence>
<evidence type="ECO:0000256" key="5">
    <source>
        <dbReference type="ARBA" id="ARBA00022023"/>
    </source>
</evidence>
<dbReference type="EC" id="3.2.2.29" evidence="15"/>
<dbReference type="InterPro" id="IPR000445">
    <property type="entry name" value="HhH_motif"/>
</dbReference>
<dbReference type="PANTHER" id="PTHR42944:SF1">
    <property type="entry name" value="ADENINE DNA GLYCOSYLASE"/>
    <property type="match status" value="1"/>
</dbReference>
<protein>
    <recommendedName>
        <fullName evidence="5">Adenine DNA glycosylase</fullName>
        <ecNumber evidence="15">3.2.2.29</ecNumber>
        <ecNumber evidence="4">3.2.2.31</ecNumber>
    </recommendedName>
</protein>
<dbReference type="GO" id="GO:0051539">
    <property type="term" value="F:4 iron, 4 sulfur cluster binding"/>
    <property type="evidence" value="ECO:0007669"/>
    <property type="project" value="UniProtKB-KW"/>
</dbReference>
<dbReference type="InterPro" id="IPR004036">
    <property type="entry name" value="Endonuclease-III-like_CS2"/>
</dbReference>
<evidence type="ECO:0000256" key="7">
    <source>
        <dbReference type="ARBA" id="ARBA00022723"/>
    </source>
</evidence>
<dbReference type="InterPro" id="IPR004035">
    <property type="entry name" value="Endouclease-III_FeS-bd_BS"/>
</dbReference>
<comment type="catalytic activity">
    <reaction evidence="1">
        <text>Hydrolyzes free adenine bases from 7,8-dihydro-8-oxoguanine:adenine mismatched double-stranded DNA, leaving an apurinic site.</text>
        <dbReference type="EC" id="3.2.2.31"/>
    </reaction>
</comment>
<dbReference type="InterPro" id="IPR023170">
    <property type="entry name" value="HhH_base_excis_C"/>
</dbReference>
<evidence type="ECO:0000256" key="6">
    <source>
        <dbReference type="ARBA" id="ARBA00022485"/>
    </source>
</evidence>
<dbReference type="GO" id="GO:0000701">
    <property type="term" value="F:purine-specific mismatch base pair DNA N-glycosylase activity"/>
    <property type="evidence" value="ECO:0007669"/>
    <property type="project" value="UniProtKB-EC"/>
</dbReference>
<dbReference type="PROSITE" id="PS00764">
    <property type="entry name" value="ENDONUCLEASE_III_1"/>
    <property type="match status" value="1"/>
</dbReference>
<evidence type="ECO:0000256" key="14">
    <source>
        <dbReference type="ARBA" id="ARBA00052915"/>
    </source>
</evidence>
<evidence type="ECO:0000256" key="9">
    <source>
        <dbReference type="ARBA" id="ARBA00022801"/>
    </source>
</evidence>
<dbReference type="GO" id="GO:0006284">
    <property type="term" value="P:base-excision repair"/>
    <property type="evidence" value="ECO:0007669"/>
    <property type="project" value="InterPro"/>
</dbReference>
<evidence type="ECO:0000256" key="13">
    <source>
        <dbReference type="ARBA" id="ARBA00023295"/>
    </source>
</evidence>
<keyword evidence="6" id="KW-0004">4Fe-4S</keyword>
<evidence type="ECO:0000313" key="17">
    <source>
        <dbReference type="EMBL" id="HGQ17725.1"/>
    </source>
</evidence>
<dbReference type="EMBL" id="DTBZ01000048">
    <property type="protein sequence ID" value="HGQ17725.1"/>
    <property type="molecule type" value="Genomic_DNA"/>
</dbReference>
<dbReference type="PANTHER" id="PTHR42944">
    <property type="entry name" value="ADENINE DNA GLYCOSYLASE"/>
    <property type="match status" value="1"/>
</dbReference>
<proteinExistence type="inferred from homology"/>
<dbReference type="AlphaFoldDB" id="A0A7J3JP68"/>
<evidence type="ECO:0000256" key="15">
    <source>
        <dbReference type="ARBA" id="ARBA00066769"/>
    </source>
</evidence>
<keyword evidence="8" id="KW-0227">DNA damage</keyword>
<sequence>MILVDRDLVEVFRQKIIDWYSVYGVQNLPWRSTTNPWHILVAGLLLKNTRVEQVTRVYQKFLDRFPNPKALSDADTEEVKDIIYSLGMQNRRAVELKKLVQIVVERFKGSIPCSRELLKELPGVGKYIASEVLLVACSQPMPLLDRNMARVLGRVFLGVDPKVISSELQFLAESIVPRDSQEAKRFNYGILDMAREICRPRNPRCVRCPVNEMCTYYRKSRHIA</sequence>
<dbReference type="GO" id="GO:0034039">
    <property type="term" value="F:8-oxo-7,8-dihydroguanine DNA N-glycosylase activity"/>
    <property type="evidence" value="ECO:0007669"/>
    <property type="project" value="TreeGrafter"/>
</dbReference>
<dbReference type="InterPro" id="IPR003265">
    <property type="entry name" value="HhH-GPD_domain"/>
</dbReference>
<dbReference type="Pfam" id="PF10576">
    <property type="entry name" value="EndIII_4Fe-2S"/>
    <property type="match status" value="1"/>
</dbReference>
<keyword evidence="10" id="KW-0408">Iron</keyword>
<evidence type="ECO:0000256" key="8">
    <source>
        <dbReference type="ARBA" id="ARBA00022763"/>
    </source>
</evidence>
<dbReference type="FunFam" id="1.10.340.30:FF:000001">
    <property type="entry name" value="Endonuclease III"/>
    <property type="match status" value="1"/>
</dbReference>
<dbReference type="GO" id="GO:0141016">
    <property type="term" value="F:G/T mismatch-specific thymine-DNA glycosylase activity"/>
    <property type="evidence" value="ECO:0007669"/>
    <property type="project" value="UniProtKB-EC"/>
</dbReference>
<comment type="caution">
    <text evidence="17">The sequence shown here is derived from an EMBL/GenBank/DDBJ whole genome shotgun (WGS) entry which is preliminary data.</text>
</comment>
<dbReference type="InterPro" id="IPR011257">
    <property type="entry name" value="DNA_glycosylase"/>
</dbReference>
<organism evidence="17">
    <name type="scientific">Ignisphaera aggregans</name>
    <dbReference type="NCBI Taxonomy" id="334771"/>
    <lineage>
        <taxon>Archaea</taxon>
        <taxon>Thermoproteota</taxon>
        <taxon>Thermoprotei</taxon>
        <taxon>Desulfurococcales</taxon>
        <taxon>Desulfurococcaceae</taxon>
        <taxon>Ignisphaera</taxon>
    </lineage>
</organism>
<gene>
    <name evidence="17" type="ORF">ENU30_01915</name>
</gene>
<dbReference type="InterPro" id="IPR003651">
    <property type="entry name" value="Endonuclease3_FeS-loop_motif"/>
</dbReference>
<dbReference type="EC" id="3.2.2.31" evidence="4"/>
<keyword evidence="9" id="KW-0378">Hydrolase</keyword>
<dbReference type="SMART" id="SM00478">
    <property type="entry name" value="ENDO3c"/>
    <property type="match status" value="1"/>
</dbReference>
<name>A0A7J3JP68_9CREN</name>
<keyword evidence="7" id="KW-0479">Metal-binding</keyword>
<comment type="cofactor">
    <cofactor evidence="2">
        <name>[4Fe-4S] cluster</name>
        <dbReference type="ChEBI" id="CHEBI:49883"/>
    </cofactor>
</comment>
<accession>A0A7J3JP68</accession>
<keyword evidence="11" id="KW-0411">Iron-sulfur</keyword>
<dbReference type="SUPFAM" id="SSF48150">
    <property type="entry name" value="DNA-glycosylase"/>
    <property type="match status" value="1"/>
</dbReference>
<dbReference type="Gene3D" id="1.10.340.30">
    <property type="entry name" value="Hypothetical protein, domain 2"/>
    <property type="match status" value="1"/>
</dbReference>
<evidence type="ECO:0000256" key="10">
    <source>
        <dbReference type="ARBA" id="ARBA00023004"/>
    </source>
</evidence>
<dbReference type="GO" id="GO:0032357">
    <property type="term" value="F:oxidized purine DNA binding"/>
    <property type="evidence" value="ECO:0007669"/>
    <property type="project" value="TreeGrafter"/>
</dbReference>
<feature type="domain" description="HhH-GPD" evidence="16">
    <location>
        <begin position="45"/>
        <end position="196"/>
    </location>
</feature>
<evidence type="ECO:0000256" key="2">
    <source>
        <dbReference type="ARBA" id="ARBA00001966"/>
    </source>
</evidence>
<evidence type="ECO:0000256" key="12">
    <source>
        <dbReference type="ARBA" id="ARBA00023204"/>
    </source>
</evidence>
<evidence type="ECO:0000256" key="1">
    <source>
        <dbReference type="ARBA" id="ARBA00000843"/>
    </source>
</evidence>
<dbReference type="Gene3D" id="1.10.1670.10">
    <property type="entry name" value="Helix-hairpin-Helix base-excision DNA repair enzymes (C-terminal)"/>
    <property type="match status" value="1"/>
</dbReference>
<comment type="catalytic activity">
    <reaction evidence="14">
        <text>Hydrolyzes mismatched double-stranded DNA and polynucleotides, releasing free thymine.</text>
        <dbReference type="EC" id="3.2.2.29"/>
    </reaction>
</comment>
<dbReference type="PROSITE" id="PS01155">
    <property type="entry name" value="ENDONUCLEASE_III_2"/>
    <property type="match status" value="1"/>
</dbReference>
<keyword evidence="13" id="KW-0326">Glycosidase</keyword>